<dbReference type="NCBIfam" id="NF033889">
    <property type="entry name" value="termin_lrg_T7"/>
    <property type="match status" value="1"/>
</dbReference>
<proteinExistence type="inferred from homology"/>
<evidence type="ECO:0000313" key="2">
    <source>
        <dbReference type="EMBL" id="PDT45338.1"/>
    </source>
</evidence>
<protein>
    <submittedName>
        <fullName evidence="2">DNA maturase B</fullName>
    </submittedName>
</protein>
<dbReference type="Proteomes" id="UP000220353">
    <property type="component" value="Unassembled WGS sequence"/>
</dbReference>
<dbReference type="RefSeq" id="WP_097587392.1">
    <property type="nucleotide sequence ID" value="NZ_NWTC01000022.1"/>
</dbReference>
<dbReference type="Gene3D" id="3.30.420.240">
    <property type="match status" value="1"/>
</dbReference>
<evidence type="ECO:0000259" key="1">
    <source>
        <dbReference type="Pfam" id="PF22530"/>
    </source>
</evidence>
<reference evidence="2 3" key="1">
    <citation type="submission" date="2017-09" db="EMBL/GenBank/DDBJ databases">
        <title>Comparative genomics of rhizobia isolated from Phaseolus vulgaris in China.</title>
        <authorList>
            <person name="Tong W."/>
        </authorList>
    </citation>
    <scope>NUCLEOTIDE SEQUENCE [LARGE SCALE GENOMIC DNA]</scope>
    <source>
        <strain evidence="2 3">PCH1</strain>
    </source>
</reference>
<dbReference type="InterPro" id="IPR047987">
    <property type="entry name" value="Gp19-like_virus"/>
</dbReference>
<dbReference type="InterPro" id="IPR044271">
    <property type="entry name" value="Terminase_large_su_gp19"/>
</dbReference>
<comment type="caution">
    <text evidence="2">The sequence shown here is derived from an EMBL/GenBank/DDBJ whole genome shotgun (WGS) entry which is preliminary data.</text>
</comment>
<organism evidence="2 3">
    <name type="scientific">Rhizobium fredii</name>
    <name type="common">Sinorhizobium fredii</name>
    <dbReference type="NCBI Taxonomy" id="380"/>
    <lineage>
        <taxon>Bacteria</taxon>
        <taxon>Pseudomonadati</taxon>
        <taxon>Pseudomonadota</taxon>
        <taxon>Alphaproteobacteria</taxon>
        <taxon>Hyphomicrobiales</taxon>
        <taxon>Rhizobiaceae</taxon>
        <taxon>Sinorhizobium/Ensifer group</taxon>
        <taxon>Sinorhizobium</taxon>
    </lineage>
</organism>
<feature type="domain" description="Terminase large subunit ribonuclease H-like" evidence="1">
    <location>
        <begin position="361"/>
        <end position="470"/>
    </location>
</feature>
<accession>A0A2A6LSJ5</accession>
<dbReference type="EMBL" id="NWTC01000022">
    <property type="protein sequence ID" value="PDT45338.1"/>
    <property type="molecule type" value="Genomic_DNA"/>
</dbReference>
<dbReference type="AlphaFoldDB" id="A0A2A6LSJ5"/>
<dbReference type="GO" id="GO:0005524">
    <property type="term" value="F:ATP binding"/>
    <property type="evidence" value="ECO:0007669"/>
    <property type="project" value="InterPro"/>
</dbReference>
<dbReference type="Gene3D" id="3.40.50.300">
    <property type="entry name" value="P-loop containing nucleotide triphosphate hydrolases"/>
    <property type="match status" value="1"/>
</dbReference>
<dbReference type="GO" id="GO:0016887">
    <property type="term" value="F:ATP hydrolysis activity"/>
    <property type="evidence" value="ECO:0007669"/>
    <property type="project" value="InterPro"/>
</dbReference>
<dbReference type="InterPro" id="IPR054762">
    <property type="entry name" value="Gp19_RNaseH-like"/>
</dbReference>
<dbReference type="InterPro" id="IPR027417">
    <property type="entry name" value="P-loop_NTPase"/>
</dbReference>
<dbReference type="GO" id="GO:0004519">
    <property type="term" value="F:endonuclease activity"/>
    <property type="evidence" value="ECO:0007669"/>
    <property type="project" value="InterPro"/>
</dbReference>
<gene>
    <name evidence="2" type="ORF">CO661_24040</name>
</gene>
<dbReference type="HAMAP" id="MF_04147">
    <property type="entry name" value="TERL_T7"/>
    <property type="match status" value="1"/>
</dbReference>
<name>A0A2A6LSJ5_RHIFR</name>
<sequence>MSKSINGLKSGTTLSGSDPLLDFRNFLYVVWLHLNLPKPTKVQYDMAGYLQHGPKRMIIQAFRGVGKSWVTSAFVCWLLYCNPQLNILVISASKQRSDDFSTFTMRLIFEMDILAHLRPGPDQRCSKVSFDVGPARASHAPSVKSLGITSQIAGSRADVLIADDVEVPNNSDTHLKREKLSEQIKEFDAVLKPGGRIIYLGTPQTEQSIYNLLPDRGYQVRIWTARYPDPERAAKYGARLAPLITRELEKDPELVGRPVDPERFSPQDLDERELSYGRSGFSLQFMLDTSLSDEDKYPLKLSDLIVMGLNPGKGPSEVVWSSAPDLTYEQLPMVGLPGDRYYRPMFIAKDWVDWEGSVMFVDPSGRGKDETSWAIVKMLHGTLFLTKLNAKRGDGYSDETLMAILKDAREQKVNLILVEPNFGDGMFAQLLRAKSQVHYPVTVEDAAWSKAQKEARIIDTLEPIMNQHRLVICSSVVEWDYSSTTSYGQEDMKNMRCFYQMTRITRQRGALAHDDRLDALAGAVAYWNEFMARNTDKAVADRKQELLDAELSRFMDSVLGSSIEAPRWF</sequence>
<dbReference type="Pfam" id="PF22530">
    <property type="entry name" value="Terminase-T7_RNaseH-like"/>
    <property type="match status" value="1"/>
</dbReference>
<evidence type="ECO:0000313" key="3">
    <source>
        <dbReference type="Proteomes" id="UP000220353"/>
    </source>
</evidence>